<dbReference type="FunFam" id="2.60.34.10:FF:000002">
    <property type="entry name" value="Heat shock 70 kDa"/>
    <property type="match status" value="1"/>
</dbReference>
<dbReference type="SUPFAM" id="SSF53067">
    <property type="entry name" value="Actin-like ATPase domain"/>
    <property type="match status" value="2"/>
</dbReference>
<dbReference type="PRINTS" id="PR00301">
    <property type="entry name" value="HEATSHOCK70"/>
</dbReference>
<accession>A0A077WRS0</accession>
<dbReference type="InterPro" id="IPR029048">
    <property type="entry name" value="HSP70_C_sf"/>
</dbReference>
<sequence>MTKAIGIDLGTTYSCVGVWENERVEIIANDQGNRTTPSYVAFTSSERLIGDAAKNQVAYNPQNTVYDAKRLMGRQYGDPELQEDMKQWPFQVVNKDDKPMIQVESGGEKRQFAPEEISAMILTKMRETAQHYLGDDAVENAVITVPAYFNDSQRQTTKDAGTIAGLNVLRIINEPTAAAIAYGLDNQEHKGQHILIFDLGGGTFDVSLLTVEGGIFEVRATAGNTHLGGEDFDTRLVNYLAQEFKRKTQKDVTTNPRALRRLRTACERAKRTLSSIAQVTIEIDSLMNGIDFYTTITRARFEELCNDLFRQTLEPVQRVLKDAKIDKDQVNDIVLVGGSTRIPKIQKMVAGLFDGREPSRSINPDEAVAYGAAVQASILTGESSDKIDKVLLIDVTPLSLGIKTMGGIMSTLIKRNTTVPTRKCETFTTTRNGQNSVHIEVYEGERARTQDNNLLGHFMLQGIPPLPAGIPKIEVTFNIDVNGILHVTAQEKATGRSSKITLVNNSGRLSNEQIERMVADARRFKAQDDAATARIHAKNSLEATAYHLRDEVHLVHGGILETTGEWDQFVQTLNDTIRWLDQHDHATRQEYEEKERHLMMLARPILRHLNNPTPSSSPFFT</sequence>
<dbReference type="SUPFAM" id="SSF100934">
    <property type="entry name" value="Heat shock protein 70kD (HSP70), C-terminal subdomain"/>
    <property type="match status" value="1"/>
</dbReference>
<organism evidence="4">
    <name type="scientific">Lichtheimia ramosa</name>
    <dbReference type="NCBI Taxonomy" id="688394"/>
    <lineage>
        <taxon>Eukaryota</taxon>
        <taxon>Fungi</taxon>
        <taxon>Fungi incertae sedis</taxon>
        <taxon>Mucoromycota</taxon>
        <taxon>Mucoromycotina</taxon>
        <taxon>Mucoromycetes</taxon>
        <taxon>Mucorales</taxon>
        <taxon>Lichtheimiaceae</taxon>
        <taxon>Lichtheimia</taxon>
    </lineage>
</organism>
<name>A0A077WRS0_9FUNG</name>
<dbReference type="FunFam" id="3.90.640.10:FF:000002">
    <property type="entry name" value="Heat shock 70 kDa"/>
    <property type="match status" value="1"/>
</dbReference>
<protein>
    <submittedName>
        <fullName evidence="4">Uncharacterized protein</fullName>
    </submittedName>
</protein>
<proteinExistence type="inferred from homology"/>
<gene>
    <name evidence="4" type="ORF">LRAMOSA02997</name>
</gene>
<dbReference type="FunFam" id="3.30.30.30:FF:000001">
    <property type="entry name" value="heat shock 70 kDa protein-like"/>
    <property type="match status" value="1"/>
</dbReference>
<dbReference type="FunFam" id="3.30.420.40:FF:000026">
    <property type="entry name" value="Heat shock protein 70"/>
    <property type="match status" value="1"/>
</dbReference>
<evidence type="ECO:0000256" key="2">
    <source>
        <dbReference type="ARBA" id="ARBA00022840"/>
    </source>
</evidence>
<comment type="similarity">
    <text evidence="3">Belongs to the heat shock protein 70 family.</text>
</comment>
<dbReference type="PROSITE" id="PS00329">
    <property type="entry name" value="HSP70_2"/>
    <property type="match status" value="1"/>
</dbReference>
<dbReference type="GO" id="GO:0005524">
    <property type="term" value="F:ATP binding"/>
    <property type="evidence" value="ECO:0007669"/>
    <property type="project" value="UniProtKB-KW"/>
</dbReference>
<dbReference type="SUPFAM" id="SSF100920">
    <property type="entry name" value="Heat shock protein 70kD (HSP70), peptide-binding domain"/>
    <property type="match status" value="1"/>
</dbReference>
<dbReference type="PANTHER" id="PTHR19375">
    <property type="entry name" value="HEAT SHOCK PROTEIN 70KDA"/>
    <property type="match status" value="1"/>
</dbReference>
<dbReference type="GO" id="GO:0140662">
    <property type="term" value="F:ATP-dependent protein folding chaperone"/>
    <property type="evidence" value="ECO:0007669"/>
    <property type="project" value="InterPro"/>
</dbReference>
<dbReference type="EMBL" id="LK023335">
    <property type="protein sequence ID" value="CDS10321.1"/>
    <property type="molecule type" value="Genomic_DNA"/>
</dbReference>
<dbReference type="InterPro" id="IPR018181">
    <property type="entry name" value="Heat_shock_70_CS"/>
</dbReference>
<dbReference type="PROSITE" id="PS00297">
    <property type="entry name" value="HSP70_1"/>
    <property type="match status" value="1"/>
</dbReference>
<dbReference type="OrthoDB" id="2401965at2759"/>
<dbReference type="AlphaFoldDB" id="A0A077WRS0"/>
<evidence type="ECO:0000256" key="1">
    <source>
        <dbReference type="ARBA" id="ARBA00022741"/>
    </source>
</evidence>
<reference evidence="4" key="1">
    <citation type="journal article" date="2014" name="Genome Announc.">
        <title>De novo whole-genome sequence and genome annotation of Lichtheimia ramosa.</title>
        <authorList>
            <person name="Linde J."/>
            <person name="Schwartze V."/>
            <person name="Binder U."/>
            <person name="Lass-Florl C."/>
            <person name="Voigt K."/>
            <person name="Horn F."/>
        </authorList>
    </citation>
    <scope>NUCLEOTIDE SEQUENCE</scope>
    <source>
        <strain evidence="4">JMRC FSU:6197</strain>
    </source>
</reference>
<dbReference type="Gene3D" id="3.90.640.10">
    <property type="entry name" value="Actin, Chain A, domain 4"/>
    <property type="match status" value="1"/>
</dbReference>
<dbReference type="Gene3D" id="1.20.1270.10">
    <property type="match status" value="1"/>
</dbReference>
<dbReference type="CDD" id="cd10233">
    <property type="entry name" value="ASKHA_NBD_HSP70_HSPA1"/>
    <property type="match status" value="1"/>
</dbReference>
<evidence type="ECO:0000256" key="3">
    <source>
        <dbReference type="RuleBase" id="RU003322"/>
    </source>
</evidence>
<keyword evidence="1 3" id="KW-0547">Nucleotide-binding</keyword>
<dbReference type="InterPro" id="IPR043129">
    <property type="entry name" value="ATPase_NBD"/>
</dbReference>
<dbReference type="Gene3D" id="3.30.420.40">
    <property type="match status" value="2"/>
</dbReference>
<dbReference type="Gene3D" id="3.30.30.30">
    <property type="match status" value="1"/>
</dbReference>
<dbReference type="InterPro" id="IPR013126">
    <property type="entry name" value="Hsp_70_fam"/>
</dbReference>
<dbReference type="NCBIfam" id="NF001413">
    <property type="entry name" value="PRK00290.1"/>
    <property type="match status" value="1"/>
</dbReference>
<dbReference type="InterPro" id="IPR029047">
    <property type="entry name" value="HSP70_peptide-bd_sf"/>
</dbReference>
<dbReference type="PROSITE" id="PS01036">
    <property type="entry name" value="HSP70_3"/>
    <property type="match status" value="1"/>
</dbReference>
<keyword evidence="2 3" id="KW-0067">ATP-binding</keyword>
<dbReference type="Pfam" id="PF00012">
    <property type="entry name" value="HSP70"/>
    <property type="match status" value="1"/>
</dbReference>
<evidence type="ECO:0000313" key="4">
    <source>
        <dbReference type="EMBL" id="CDS10321.1"/>
    </source>
</evidence>
<dbReference type="Gene3D" id="2.60.34.10">
    <property type="entry name" value="Substrate Binding Domain Of DNAk, Chain A, domain 1"/>
    <property type="match status" value="1"/>
</dbReference>